<dbReference type="AlphaFoldDB" id="A0A7W8B2I1"/>
<feature type="region of interest" description="Disordered" evidence="2">
    <location>
        <begin position="1"/>
        <end position="100"/>
    </location>
</feature>
<dbReference type="Pfam" id="PF03816">
    <property type="entry name" value="LytR_cpsA_psr"/>
    <property type="match status" value="1"/>
</dbReference>
<feature type="compositionally biased region" description="Basic and acidic residues" evidence="2">
    <location>
        <begin position="20"/>
        <end position="55"/>
    </location>
</feature>
<comment type="caution">
    <text evidence="6">The sequence shown here is derived from an EMBL/GenBank/DDBJ whole genome shotgun (WGS) entry which is preliminary data.</text>
</comment>
<feature type="region of interest" description="Disordered" evidence="2">
    <location>
        <begin position="436"/>
        <end position="456"/>
    </location>
</feature>
<dbReference type="EMBL" id="JACHJD010000015">
    <property type="protein sequence ID" value="MBB5107707.1"/>
    <property type="molecule type" value="Genomic_DNA"/>
</dbReference>
<dbReference type="Gene3D" id="3.40.630.190">
    <property type="entry name" value="LCP protein"/>
    <property type="match status" value="1"/>
</dbReference>
<dbReference type="RefSeq" id="WP_184925692.1">
    <property type="nucleotide sequence ID" value="NZ_BMSQ01000014.1"/>
</dbReference>
<evidence type="ECO:0000259" key="5">
    <source>
        <dbReference type="Pfam" id="PF13399"/>
    </source>
</evidence>
<proteinExistence type="inferred from homology"/>
<evidence type="ECO:0000256" key="1">
    <source>
        <dbReference type="ARBA" id="ARBA00006068"/>
    </source>
</evidence>
<evidence type="ECO:0000313" key="7">
    <source>
        <dbReference type="Proteomes" id="UP000549009"/>
    </source>
</evidence>
<feature type="transmembrane region" description="Helical" evidence="3">
    <location>
        <begin position="103"/>
        <end position="126"/>
    </location>
</feature>
<dbReference type="PANTHER" id="PTHR33392">
    <property type="entry name" value="POLYISOPRENYL-TEICHOIC ACID--PEPTIDOGLYCAN TEICHOIC ACID TRANSFERASE TAGU"/>
    <property type="match status" value="1"/>
</dbReference>
<sequence length="590" mass="62831">MGQNSVRGEGVSSGAGTRDAASERSRAEGSRPKSDTGDAEPHARDTDGAGRDTDGAGRGTDGTGRGTDGKGPDAEDKGRPRRKGARGSQSGARRTAPRRKRRVLRWSATVLAVLILGTAGAGYLYYQHLNSNLETDDLNLGDHRAPAPTPNAEGQTPLNILLIGSDARDSKENRKLGGAKDTFGGPALADVQMLLHLSADRSNMSMISMPRDTLLTIPKCTDPDDGKVYRETGPRTMTNESLGRGGPGCTVATWEKLTNIRIDHFMMVDFSGVVSMADAIGGVPVCVDKNIHSRTSAGKGSGLKLKKGTTNIQGEQALQWLRTRYGFEDGSDIGRAKAQHMYMNSLVRTLRDNASLTSPNRLRKLAENATKALKVDPGLGSVLKLYDLGNELKKVSPERTTMTTMPFEYSGSRVVPKPGDAEQLFRLVRDDIALDGKDKRKTAKEKPSDDPAAPDADIAVQVQNGTRTATEPPVSGRAGAVAQLLAAGGFTKAAPDTATALTEARTVVRYPSVELEGDAQRVAKSLGLPLSAAKKSTDVSGVTLVVGADWREGDKPEKTKKQDDSTPKSADALNGSDKKACMRVDPNFTW</sequence>
<dbReference type="InterPro" id="IPR050922">
    <property type="entry name" value="LytR/CpsA/Psr_CW_biosynth"/>
</dbReference>
<keyword evidence="3" id="KW-0812">Transmembrane</keyword>
<reference evidence="6 7" key="1">
    <citation type="submission" date="2020-08" db="EMBL/GenBank/DDBJ databases">
        <title>Genomic Encyclopedia of Type Strains, Phase III (KMG-III): the genomes of soil and plant-associated and newly described type strains.</title>
        <authorList>
            <person name="Whitman W."/>
        </authorList>
    </citation>
    <scope>NUCLEOTIDE SEQUENCE [LARGE SCALE GENOMIC DNA]</scope>
    <source>
        <strain evidence="6 7">CECT 3146</strain>
    </source>
</reference>
<protein>
    <submittedName>
        <fullName evidence="6">LCP family protein required for cell wall assembly</fullName>
    </submittedName>
</protein>
<dbReference type="PANTHER" id="PTHR33392:SF6">
    <property type="entry name" value="POLYISOPRENYL-TEICHOIC ACID--PEPTIDOGLYCAN TEICHOIC ACID TRANSFERASE TAGU"/>
    <property type="match status" value="1"/>
</dbReference>
<gene>
    <name evidence="6" type="ORF">FHS40_006824</name>
</gene>
<keyword evidence="3" id="KW-0472">Membrane</keyword>
<dbReference type="InterPro" id="IPR027381">
    <property type="entry name" value="LytR/CpsA/Psr_C"/>
</dbReference>
<keyword evidence="7" id="KW-1185">Reference proteome</keyword>
<feature type="domain" description="Cell envelope-related transcriptional attenuator" evidence="4">
    <location>
        <begin position="189"/>
        <end position="350"/>
    </location>
</feature>
<feature type="compositionally biased region" description="Basic and acidic residues" evidence="2">
    <location>
        <begin position="67"/>
        <end position="78"/>
    </location>
</feature>
<dbReference type="Proteomes" id="UP000549009">
    <property type="component" value="Unassembled WGS sequence"/>
</dbReference>
<evidence type="ECO:0000256" key="3">
    <source>
        <dbReference type="SAM" id="Phobius"/>
    </source>
</evidence>
<feature type="compositionally biased region" description="Gly residues" evidence="2">
    <location>
        <begin position="56"/>
        <end position="66"/>
    </location>
</feature>
<dbReference type="NCBIfam" id="TIGR00350">
    <property type="entry name" value="lytR_cpsA_psr"/>
    <property type="match status" value="1"/>
</dbReference>
<organism evidence="6 7">
    <name type="scientific">Streptomyces spectabilis</name>
    <dbReference type="NCBI Taxonomy" id="68270"/>
    <lineage>
        <taxon>Bacteria</taxon>
        <taxon>Bacillati</taxon>
        <taxon>Actinomycetota</taxon>
        <taxon>Actinomycetes</taxon>
        <taxon>Kitasatosporales</taxon>
        <taxon>Streptomycetaceae</taxon>
        <taxon>Streptomyces</taxon>
    </lineage>
</organism>
<dbReference type="Pfam" id="PF13399">
    <property type="entry name" value="LytR_C"/>
    <property type="match status" value="1"/>
</dbReference>
<feature type="domain" description="LytR/CpsA/Psr regulator C-terminal" evidence="5">
    <location>
        <begin position="457"/>
        <end position="550"/>
    </location>
</feature>
<evidence type="ECO:0000259" key="4">
    <source>
        <dbReference type="Pfam" id="PF03816"/>
    </source>
</evidence>
<name>A0A7W8B2I1_STRST</name>
<evidence type="ECO:0000256" key="2">
    <source>
        <dbReference type="SAM" id="MobiDB-lite"/>
    </source>
</evidence>
<feature type="compositionally biased region" description="Basic and acidic residues" evidence="2">
    <location>
        <begin position="550"/>
        <end position="566"/>
    </location>
</feature>
<accession>A0A7W8B2I1</accession>
<feature type="region of interest" description="Disordered" evidence="2">
    <location>
        <begin position="550"/>
        <end position="578"/>
    </location>
</feature>
<comment type="similarity">
    <text evidence="1">Belongs to the LytR/CpsA/Psr (LCP) family.</text>
</comment>
<dbReference type="InterPro" id="IPR004474">
    <property type="entry name" value="LytR_CpsA_psr"/>
</dbReference>
<feature type="region of interest" description="Disordered" evidence="2">
    <location>
        <begin position="225"/>
        <end position="245"/>
    </location>
</feature>
<dbReference type="Gene3D" id="3.30.70.2390">
    <property type="match status" value="1"/>
</dbReference>
<evidence type="ECO:0000313" key="6">
    <source>
        <dbReference type="EMBL" id="MBB5107707.1"/>
    </source>
</evidence>
<feature type="compositionally biased region" description="Basic and acidic residues" evidence="2">
    <location>
        <begin position="436"/>
        <end position="449"/>
    </location>
</feature>
<keyword evidence="3" id="KW-1133">Transmembrane helix</keyword>